<dbReference type="Pfam" id="PF00395">
    <property type="entry name" value="SLH"/>
    <property type="match status" value="1"/>
</dbReference>
<sequence>MRKHLAVNKAEIGAWAKASVAFVKQAGIVQGKSNNQFAPKDNAIRAEAVTVLLNLLELKNN</sequence>
<gene>
    <name evidence="2" type="ORF">GC096_15180</name>
</gene>
<evidence type="ECO:0000313" key="3">
    <source>
        <dbReference type="Proteomes" id="UP000653578"/>
    </source>
</evidence>
<accession>A0ABX1XBQ7</accession>
<dbReference type="EMBL" id="WHNY01000044">
    <property type="protein sequence ID" value="NOU65375.1"/>
    <property type="molecule type" value="Genomic_DNA"/>
</dbReference>
<protein>
    <recommendedName>
        <fullName evidence="1">SLH domain-containing protein</fullName>
    </recommendedName>
</protein>
<reference evidence="2 3" key="1">
    <citation type="submission" date="2019-10" db="EMBL/GenBank/DDBJ databases">
        <title>Description of Paenibacillus humi sp. nov.</title>
        <authorList>
            <person name="Carlier A."/>
            <person name="Qi S."/>
        </authorList>
    </citation>
    <scope>NUCLEOTIDE SEQUENCE [LARGE SCALE GENOMIC DNA]</scope>
    <source>
        <strain evidence="2 3">LMG 31461</strain>
    </source>
</reference>
<evidence type="ECO:0000313" key="2">
    <source>
        <dbReference type="EMBL" id="NOU65375.1"/>
    </source>
</evidence>
<comment type="caution">
    <text evidence="2">The sequence shown here is derived from an EMBL/GenBank/DDBJ whole genome shotgun (WGS) entry which is preliminary data.</text>
</comment>
<keyword evidence="3" id="KW-1185">Reference proteome</keyword>
<name>A0ABX1XBQ7_9BACL</name>
<proteinExistence type="predicted"/>
<dbReference type="PROSITE" id="PS51272">
    <property type="entry name" value="SLH"/>
    <property type="match status" value="1"/>
</dbReference>
<organism evidence="2 3">
    <name type="scientific">Paenibacillus plantarum</name>
    <dbReference type="NCBI Taxonomy" id="2654975"/>
    <lineage>
        <taxon>Bacteria</taxon>
        <taxon>Bacillati</taxon>
        <taxon>Bacillota</taxon>
        <taxon>Bacilli</taxon>
        <taxon>Bacillales</taxon>
        <taxon>Paenibacillaceae</taxon>
        <taxon>Paenibacillus</taxon>
    </lineage>
</organism>
<dbReference type="InterPro" id="IPR001119">
    <property type="entry name" value="SLH_dom"/>
</dbReference>
<evidence type="ECO:0000259" key="1">
    <source>
        <dbReference type="PROSITE" id="PS51272"/>
    </source>
</evidence>
<feature type="domain" description="SLH" evidence="1">
    <location>
        <begin position="3"/>
        <end position="61"/>
    </location>
</feature>
<dbReference type="Proteomes" id="UP000653578">
    <property type="component" value="Unassembled WGS sequence"/>
</dbReference>